<sequence length="407" mass="44675">MRATLPQWFLGKPYSLHHRYHHHHHSTTKGQVLVTIFASILLILGFMGQISPVLGQSLSLEVNPTGPRVDWPDNDHMLNLGMWVDYAIFVGIVAVCIVLIGILLELMDCIIWCSRRVCNCCGGSKLEGYHPYSGPAYSKGRIRCMASMVISTCVMIVIVGGIFVAFNALFTLNLRKVITTAESSLANVNRTINSAVDATIDGVPKSVASSINNIKQKTIVPAKQLCDNLQSIEPLLTQAKDTMTIIGSQVSSIDDNVNTITNLVGTASTKLIYRQSSIAKPDPNLLSSFTNGNNFLLYKDSTNSALDDAYDKVVWAHQTFSSTLSDAESKMGDTKNGIFKSAISTIQSGILRLLSVPLELFKKIPPDTITDVSLYVNIGDSVRISINDRHFRNTIIHVPFCVARNLF</sequence>
<dbReference type="Proteomes" id="UP000444721">
    <property type="component" value="Unassembled WGS sequence"/>
</dbReference>
<name>A0A6A5BHV7_NAEFO</name>
<evidence type="ECO:0000313" key="2">
    <source>
        <dbReference type="EMBL" id="KAF0973610.1"/>
    </source>
</evidence>
<dbReference type="GeneID" id="68115532"/>
<keyword evidence="1" id="KW-1133">Transmembrane helix</keyword>
<keyword evidence="1" id="KW-0472">Membrane</keyword>
<dbReference type="RefSeq" id="XP_044558323.1">
    <property type="nucleotide sequence ID" value="XM_044712155.1"/>
</dbReference>
<dbReference type="VEuPathDB" id="AmoebaDB:NF0002260"/>
<gene>
    <name evidence="2" type="ORF">FDP41_008314</name>
</gene>
<keyword evidence="3" id="KW-1185">Reference proteome</keyword>
<accession>A0A6A5BHV7</accession>
<feature type="transmembrane region" description="Helical" evidence="1">
    <location>
        <begin position="32"/>
        <end position="50"/>
    </location>
</feature>
<reference evidence="2 3" key="1">
    <citation type="journal article" date="2019" name="Sci. Rep.">
        <title>Nanopore sequencing improves the draft genome of the human pathogenic amoeba Naegleria fowleri.</title>
        <authorList>
            <person name="Liechti N."/>
            <person name="Schurch N."/>
            <person name="Bruggmann R."/>
            <person name="Wittwer M."/>
        </authorList>
    </citation>
    <scope>NUCLEOTIDE SEQUENCE [LARGE SCALE GENOMIC DNA]</scope>
    <source>
        <strain evidence="2 3">ATCC 30894</strain>
    </source>
</reference>
<proteinExistence type="predicted"/>
<dbReference type="VEuPathDB" id="AmoebaDB:NfTy_090560"/>
<dbReference type="OrthoDB" id="10440568at2759"/>
<feature type="transmembrane region" description="Helical" evidence="1">
    <location>
        <begin position="148"/>
        <end position="170"/>
    </location>
</feature>
<organism evidence="2 3">
    <name type="scientific">Naegleria fowleri</name>
    <name type="common">Brain eating amoeba</name>
    <dbReference type="NCBI Taxonomy" id="5763"/>
    <lineage>
        <taxon>Eukaryota</taxon>
        <taxon>Discoba</taxon>
        <taxon>Heterolobosea</taxon>
        <taxon>Tetramitia</taxon>
        <taxon>Eutetramitia</taxon>
        <taxon>Vahlkampfiidae</taxon>
        <taxon>Naegleria</taxon>
    </lineage>
</organism>
<protein>
    <submittedName>
        <fullName evidence="2">Uncharacterized protein</fullName>
    </submittedName>
</protein>
<dbReference type="VEuPathDB" id="AmoebaDB:FDP41_008314"/>
<evidence type="ECO:0000256" key="1">
    <source>
        <dbReference type="SAM" id="Phobius"/>
    </source>
</evidence>
<evidence type="ECO:0000313" key="3">
    <source>
        <dbReference type="Proteomes" id="UP000444721"/>
    </source>
</evidence>
<comment type="caution">
    <text evidence="2">The sequence shown here is derived from an EMBL/GenBank/DDBJ whole genome shotgun (WGS) entry which is preliminary data.</text>
</comment>
<dbReference type="EMBL" id="VFQX01000060">
    <property type="protein sequence ID" value="KAF0973610.1"/>
    <property type="molecule type" value="Genomic_DNA"/>
</dbReference>
<feature type="transmembrane region" description="Helical" evidence="1">
    <location>
        <begin position="86"/>
        <end position="106"/>
    </location>
</feature>
<keyword evidence="1" id="KW-0812">Transmembrane</keyword>
<dbReference type="AlphaFoldDB" id="A0A6A5BHV7"/>